<proteinExistence type="predicted"/>
<organism evidence="2 3">
    <name type="scientific">Lentithecium fluviatile CBS 122367</name>
    <dbReference type="NCBI Taxonomy" id="1168545"/>
    <lineage>
        <taxon>Eukaryota</taxon>
        <taxon>Fungi</taxon>
        <taxon>Dikarya</taxon>
        <taxon>Ascomycota</taxon>
        <taxon>Pezizomycotina</taxon>
        <taxon>Dothideomycetes</taxon>
        <taxon>Pleosporomycetidae</taxon>
        <taxon>Pleosporales</taxon>
        <taxon>Massarineae</taxon>
        <taxon>Lentitheciaceae</taxon>
        <taxon>Lentithecium</taxon>
    </lineage>
</organism>
<gene>
    <name evidence="2" type="ORF">K458DRAFT_113166</name>
</gene>
<evidence type="ECO:0000313" key="2">
    <source>
        <dbReference type="EMBL" id="KAF2679678.1"/>
    </source>
</evidence>
<protein>
    <submittedName>
        <fullName evidence="2">Uncharacterized protein</fullName>
    </submittedName>
</protein>
<reference evidence="2" key="1">
    <citation type="journal article" date="2020" name="Stud. Mycol.">
        <title>101 Dothideomycetes genomes: a test case for predicting lifestyles and emergence of pathogens.</title>
        <authorList>
            <person name="Haridas S."/>
            <person name="Albert R."/>
            <person name="Binder M."/>
            <person name="Bloem J."/>
            <person name="Labutti K."/>
            <person name="Salamov A."/>
            <person name="Andreopoulos B."/>
            <person name="Baker S."/>
            <person name="Barry K."/>
            <person name="Bills G."/>
            <person name="Bluhm B."/>
            <person name="Cannon C."/>
            <person name="Castanera R."/>
            <person name="Culley D."/>
            <person name="Daum C."/>
            <person name="Ezra D."/>
            <person name="Gonzalez J."/>
            <person name="Henrissat B."/>
            <person name="Kuo A."/>
            <person name="Liang C."/>
            <person name="Lipzen A."/>
            <person name="Lutzoni F."/>
            <person name="Magnuson J."/>
            <person name="Mondo S."/>
            <person name="Nolan M."/>
            <person name="Ohm R."/>
            <person name="Pangilinan J."/>
            <person name="Park H.-J."/>
            <person name="Ramirez L."/>
            <person name="Alfaro M."/>
            <person name="Sun H."/>
            <person name="Tritt A."/>
            <person name="Yoshinaga Y."/>
            <person name="Zwiers L.-H."/>
            <person name="Turgeon B."/>
            <person name="Goodwin S."/>
            <person name="Spatafora J."/>
            <person name="Crous P."/>
            <person name="Grigoriev I."/>
        </authorList>
    </citation>
    <scope>NUCLEOTIDE SEQUENCE</scope>
    <source>
        <strain evidence="2">CBS 122367</strain>
    </source>
</reference>
<feature type="compositionally biased region" description="Polar residues" evidence="1">
    <location>
        <begin position="157"/>
        <end position="170"/>
    </location>
</feature>
<evidence type="ECO:0000256" key="1">
    <source>
        <dbReference type="SAM" id="MobiDB-lite"/>
    </source>
</evidence>
<evidence type="ECO:0000313" key="3">
    <source>
        <dbReference type="Proteomes" id="UP000799291"/>
    </source>
</evidence>
<dbReference type="AlphaFoldDB" id="A0A6G1INK4"/>
<dbReference type="EMBL" id="MU005601">
    <property type="protein sequence ID" value="KAF2679678.1"/>
    <property type="molecule type" value="Genomic_DNA"/>
</dbReference>
<feature type="region of interest" description="Disordered" evidence="1">
    <location>
        <begin position="108"/>
        <end position="170"/>
    </location>
</feature>
<name>A0A6G1INK4_9PLEO</name>
<keyword evidence="3" id="KW-1185">Reference proteome</keyword>
<dbReference type="Proteomes" id="UP000799291">
    <property type="component" value="Unassembled WGS sequence"/>
</dbReference>
<sequence>MPGTIGRALGTITVIGASNGANMRRHLYGGYSAPSMHIPASLIHDRRVVAGPTEQRRDRPIDTVNFCEMRNANDELGVMACLSECRLSCETHDERTCSHEPDTCISVAGAARKERDRRRNAGRRPPMPQRRTSIGPERKERSRGACWTLHTSRHADTNGSNKTAAFATPN</sequence>
<accession>A0A6G1INK4</accession>